<evidence type="ECO:0000313" key="4">
    <source>
        <dbReference type="Proteomes" id="UP000236740"/>
    </source>
</evidence>
<protein>
    <submittedName>
        <fullName evidence="3">Uncharacterized protein</fullName>
    </submittedName>
</protein>
<evidence type="ECO:0000313" key="2">
    <source>
        <dbReference type="EMBL" id="QCC47657.1"/>
    </source>
</evidence>
<dbReference type="InterPro" id="IPR045397">
    <property type="entry name" value="TumE-like"/>
</dbReference>
<dbReference type="EMBL" id="FNVN01000003">
    <property type="protein sequence ID" value="SEG49700.1"/>
    <property type="molecule type" value="Genomic_DNA"/>
</dbReference>
<dbReference type="Proteomes" id="UP000236740">
    <property type="component" value="Unassembled WGS sequence"/>
</dbReference>
<proteinExistence type="predicted"/>
<organism evidence="3 4">
    <name type="scientific">Halobellus limi</name>
    <dbReference type="NCBI Taxonomy" id="699433"/>
    <lineage>
        <taxon>Archaea</taxon>
        <taxon>Methanobacteriati</taxon>
        <taxon>Methanobacteriota</taxon>
        <taxon>Stenosarchaea group</taxon>
        <taxon>Halobacteria</taxon>
        <taxon>Halobacteriales</taxon>
        <taxon>Haloferacaceae</taxon>
        <taxon>Halobellus</taxon>
    </lineage>
</organism>
<dbReference type="AlphaFoldDB" id="A0A1H6AND1"/>
<feature type="compositionally biased region" description="Basic and acidic residues" evidence="1">
    <location>
        <begin position="94"/>
        <end position="110"/>
    </location>
</feature>
<keyword evidence="4" id="KW-1185">Reference proteome</keyword>
<feature type="region of interest" description="Disordered" evidence="1">
    <location>
        <begin position="94"/>
        <end position="114"/>
    </location>
</feature>
<dbReference type="Pfam" id="PF20126">
    <property type="entry name" value="TumE"/>
    <property type="match status" value="1"/>
</dbReference>
<sequence length="151" mass="17125">MAPETDIEGNVGPLDDVALEQIREVFRSVDGLVDDAGFDSRLDPTTLEIRFADGIGDADWCRFDVRWFQRGYYSFHYTDERGVNFRFDYHPKPNAPDKHFHAPPEARSSDPEPSCIVATEPTVVARAVHSLWRRAYETGSLTLLNEAENPP</sequence>
<name>A0A1H6AND1_9EURY</name>
<dbReference type="Proteomes" id="UP000296733">
    <property type="component" value="Chromosome"/>
</dbReference>
<reference evidence="2 5" key="2">
    <citation type="journal article" date="2019" name="Nat. Commun.">
        <title>A new type of DNA phosphorothioation-based antiviral system in archaea.</title>
        <authorList>
            <person name="Xiong L."/>
            <person name="Liu S."/>
            <person name="Chen S."/>
            <person name="Xiao Y."/>
            <person name="Zhu B."/>
            <person name="Gao Y."/>
            <person name="Zhang Y."/>
            <person name="Chen B."/>
            <person name="Luo J."/>
            <person name="Deng Z."/>
            <person name="Chen X."/>
            <person name="Wang L."/>
            <person name="Chen S."/>
        </authorList>
    </citation>
    <scope>NUCLEOTIDE SEQUENCE [LARGE SCALE GENOMIC DNA]</scope>
    <source>
        <strain evidence="2 5">CGMCC 1.10331</strain>
    </source>
</reference>
<dbReference type="GeneID" id="39858077"/>
<evidence type="ECO:0000256" key="1">
    <source>
        <dbReference type="SAM" id="MobiDB-lite"/>
    </source>
</evidence>
<dbReference type="KEGG" id="hlm:DV707_08280"/>
<dbReference type="RefSeq" id="WP_103992101.1">
    <property type="nucleotide sequence ID" value="NZ_CP031311.1"/>
</dbReference>
<gene>
    <name evidence="2" type="ORF">DV707_08280</name>
    <name evidence="3" type="ORF">SAMN04488133_2398</name>
</gene>
<dbReference type="OrthoDB" id="259945at2157"/>
<accession>A0A1H6AND1</accession>
<dbReference type="EMBL" id="CP031311">
    <property type="protein sequence ID" value="QCC47657.1"/>
    <property type="molecule type" value="Genomic_DNA"/>
</dbReference>
<reference evidence="3 4" key="1">
    <citation type="submission" date="2016-10" db="EMBL/GenBank/DDBJ databases">
        <authorList>
            <person name="de Groot N.N."/>
        </authorList>
    </citation>
    <scope>NUCLEOTIDE SEQUENCE [LARGE SCALE GENOMIC DNA]</scope>
    <source>
        <strain evidence="3 4">CGMCC 1.10331</strain>
    </source>
</reference>
<evidence type="ECO:0000313" key="5">
    <source>
        <dbReference type="Proteomes" id="UP000296733"/>
    </source>
</evidence>
<evidence type="ECO:0000313" key="3">
    <source>
        <dbReference type="EMBL" id="SEG49700.1"/>
    </source>
</evidence>